<reference evidence="2 3" key="1">
    <citation type="submission" date="2016-02" db="EMBL/GenBank/DDBJ databases">
        <title>Draft genome sequence of Hydrogenophaga sp. LPB0072.</title>
        <authorList>
            <person name="Shin S.-K."/>
            <person name="Yi H."/>
        </authorList>
    </citation>
    <scope>NUCLEOTIDE SEQUENCE [LARGE SCALE GENOMIC DNA]</scope>
    <source>
        <strain evidence="2 3">LPB0072</strain>
    </source>
</reference>
<name>A0A167HWT1_9BURK</name>
<evidence type="ECO:0000313" key="3">
    <source>
        <dbReference type="Proteomes" id="UP000185657"/>
    </source>
</evidence>
<dbReference type="AlphaFoldDB" id="A0A167HWT1"/>
<evidence type="ECO:0000313" key="1">
    <source>
        <dbReference type="EMBL" id="AOW13547.1"/>
    </source>
</evidence>
<dbReference type="Proteomes" id="UP000185657">
    <property type="component" value="Unassembled WGS sequence"/>
</dbReference>
<reference evidence="1 4" key="2">
    <citation type="submission" date="2016-10" db="EMBL/GenBank/DDBJ databases">
        <title>Hydorgenophaga sp. LPB0072 isolated from gastropod.</title>
        <authorList>
            <person name="Kim E."/>
            <person name="Yi H."/>
        </authorList>
    </citation>
    <scope>NUCLEOTIDE SEQUENCE [LARGE SCALE GENOMIC DNA]</scope>
    <source>
        <strain evidence="1 4">LPB0072</strain>
    </source>
</reference>
<accession>A0A167HWT1</accession>
<dbReference type="Proteomes" id="UP000185680">
    <property type="component" value="Chromosome"/>
</dbReference>
<evidence type="ECO:0000313" key="2">
    <source>
        <dbReference type="EMBL" id="OAD41840.1"/>
    </source>
</evidence>
<sequence length="163" mass="17677">MALALAVLANPALAQSFDESDKFATSAPIGRGPLDGMSFVGKIGPEDKRDLDDELHFATGQFWSSNCLACGYQPGAYWTRRVGDSIQFQGSLPSADGGQFDYSGRVVGDQINVQINWTQQRWYGDVKRKLAFVGVLTPSATPQGVPTFPVAKNSDEGTQCRRL</sequence>
<dbReference type="KEGG" id="hyl:LPB072_12485"/>
<dbReference type="STRING" id="1763535.LPB072_12485"/>
<proteinExistence type="predicted"/>
<dbReference type="EMBL" id="CP017476">
    <property type="protein sequence ID" value="AOW13547.1"/>
    <property type="molecule type" value="Genomic_DNA"/>
</dbReference>
<gene>
    <name evidence="1" type="ORF">LPB072_12485</name>
    <name evidence="2" type="ORF">LPB72_11105</name>
</gene>
<evidence type="ECO:0000313" key="4">
    <source>
        <dbReference type="Proteomes" id="UP000185680"/>
    </source>
</evidence>
<keyword evidence="3" id="KW-1185">Reference proteome</keyword>
<protein>
    <submittedName>
        <fullName evidence="1">Uncharacterized protein</fullName>
    </submittedName>
</protein>
<organism evidence="1 4">
    <name type="scientific">Hydrogenophaga crassostreae</name>
    <dbReference type="NCBI Taxonomy" id="1763535"/>
    <lineage>
        <taxon>Bacteria</taxon>
        <taxon>Pseudomonadati</taxon>
        <taxon>Pseudomonadota</taxon>
        <taxon>Betaproteobacteria</taxon>
        <taxon>Burkholderiales</taxon>
        <taxon>Comamonadaceae</taxon>
        <taxon>Hydrogenophaga</taxon>
    </lineage>
</organism>
<dbReference type="EMBL" id="LVWD01000013">
    <property type="protein sequence ID" value="OAD41840.1"/>
    <property type="molecule type" value="Genomic_DNA"/>
</dbReference>